<name>A0AAD9KL71_RIDPI</name>
<feature type="compositionally biased region" description="Basic and acidic residues" evidence="1">
    <location>
        <begin position="1145"/>
        <end position="1186"/>
    </location>
</feature>
<feature type="compositionally biased region" description="Basic and acidic residues" evidence="1">
    <location>
        <begin position="1082"/>
        <end position="1124"/>
    </location>
</feature>
<accession>A0AAD9KL71</accession>
<feature type="compositionally biased region" description="Basic and acidic residues" evidence="1">
    <location>
        <begin position="78"/>
        <end position="91"/>
    </location>
</feature>
<feature type="compositionally biased region" description="Basic and acidic residues" evidence="1">
    <location>
        <begin position="167"/>
        <end position="181"/>
    </location>
</feature>
<organism evidence="3 4">
    <name type="scientific">Ridgeia piscesae</name>
    <name type="common">Tubeworm</name>
    <dbReference type="NCBI Taxonomy" id="27915"/>
    <lineage>
        <taxon>Eukaryota</taxon>
        <taxon>Metazoa</taxon>
        <taxon>Spiralia</taxon>
        <taxon>Lophotrochozoa</taxon>
        <taxon>Annelida</taxon>
        <taxon>Polychaeta</taxon>
        <taxon>Sedentaria</taxon>
        <taxon>Canalipalpata</taxon>
        <taxon>Sabellida</taxon>
        <taxon>Siboglinidae</taxon>
        <taxon>Ridgeia</taxon>
    </lineage>
</organism>
<feature type="compositionally biased region" description="Basic and acidic residues" evidence="1">
    <location>
        <begin position="255"/>
        <end position="271"/>
    </location>
</feature>
<proteinExistence type="predicted"/>
<evidence type="ECO:0000256" key="2">
    <source>
        <dbReference type="SAM" id="Phobius"/>
    </source>
</evidence>
<feature type="region of interest" description="Disordered" evidence="1">
    <location>
        <begin position="1"/>
        <end position="100"/>
    </location>
</feature>
<feature type="transmembrane region" description="Helical" evidence="2">
    <location>
        <begin position="1545"/>
        <end position="1565"/>
    </location>
</feature>
<dbReference type="EMBL" id="JAODUO010000870">
    <property type="protein sequence ID" value="KAK2173506.1"/>
    <property type="molecule type" value="Genomic_DNA"/>
</dbReference>
<feature type="transmembrane region" description="Helical" evidence="2">
    <location>
        <begin position="1519"/>
        <end position="1539"/>
    </location>
</feature>
<gene>
    <name evidence="3" type="ORF">NP493_871g00035</name>
</gene>
<feature type="compositionally biased region" description="Basic and acidic residues" evidence="1">
    <location>
        <begin position="1350"/>
        <end position="1406"/>
    </location>
</feature>
<keyword evidence="2" id="KW-0472">Membrane</keyword>
<feature type="region of interest" description="Disordered" evidence="1">
    <location>
        <begin position="590"/>
        <end position="643"/>
    </location>
</feature>
<comment type="caution">
    <text evidence="3">The sequence shown here is derived from an EMBL/GenBank/DDBJ whole genome shotgun (WGS) entry which is preliminary data.</text>
</comment>
<keyword evidence="4" id="KW-1185">Reference proteome</keyword>
<feature type="compositionally biased region" description="Polar residues" evidence="1">
    <location>
        <begin position="534"/>
        <end position="545"/>
    </location>
</feature>
<feature type="region of interest" description="Disordered" evidence="1">
    <location>
        <begin position="514"/>
        <end position="562"/>
    </location>
</feature>
<feature type="compositionally biased region" description="Basic and acidic residues" evidence="1">
    <location>
        <begin position="278"/>
        <end position="287"/>
    </location>
</feature>
<evidence type="ECO:0000256" key="1">
    <source>
        <dbReference type="SAM" id="MobiDB-lite"/>
    </source>
</evidence>
<feature type="region of interest" description="Disordered" evidence="1">
    <location>
        <begin position="116"/>
        <end position="495"/>
    </location>
</feature>
<keyword evidence="2" id="KW-0812">Transmembrane</keyword>
<feature type="region of interest" description="Disordered" evidence="1">
    <location>
        <begin position="1070"/>
        <end position="1415"/>
    </location>
</feature>
<feature type="compositionally biased region" description="Basic and acidic residues" evidence="1">
    <location>
        <begin position="1273"/>
        <end position="1300"/>
    </location>
</feature>
<evidence type="ECO:0000313" key="4">
    <source>
        <dbReference type="Proteomes" id="UP001209878"/>
    </source>
</evidence>
<feature type="compositionally biased region" description="Polar residues" evidence="1">
    <location>
        <begin position="437"/>
        <end position="464"/>
    </location>
</feature>
<evidence type="ECO:0000313" key="3">
    <source>
        <dbReference type="EMBL" id="KAK2173506.1"/>
    </source>
</evidence>
<feature type="compositionally biased region" description="Basic and acidic residues" evidence="1">
    <location>
        <begin position="323"/>
        <end position="342"/>
    </location>
</feature>
<sequence>MREKEPQLMEENAPDRLAEAGGSPWPSRETGGGPWPSRDSGGSLWPPREPYTAPMSSGEDPNRWNKQSPLSRNPQAADRPKKMELEGRDSSQSEQSAGFLKPILKNLPVKATLAQSGATSQFPGGNRTGAPAYAVAGGRTPQGATQRGDAVEPFGYRPRDNWSSPFEDTKQHQDSPRDRYSTEQFQQRINEEFSPQLSERQGEDAAWTTSGGVYRDGNTHQRGESEEWCNQDRSSFGRHEYPGPMGQSGGSKGDSYGDRFSGDGMYAREEPIPGLDMLPDHQRDQNRQSEWSSQESQQTGFSSNLWEKEDSSKPRGGGPERAMPFHDWEHRERGQEQGRYEQRGVTSNRSDSQRDRQSSQKMSESADASQGGRMSSNYENIPEQSLQSGDYRHYGMAPEAAENQHGRRIPPGSYKPQYEQQGMMPKPGDRQHDRGRQSSLYDKLQTMSKPTDGQQVRRQPSDNFGPTGMEGRGMPPDNWQQQGLPPRHQEGQRGPGVPFGERQQQGLIPRSLEGQCGPGSMSGDRQQPVDRSWMTKSSGSSVNTWRQEHRSEPWLRPPDAGGMTGQRQDIMPLMQLGRDLSCPDGIRDFRQPEGGRDMIRPDRVFGQPDGIRDLRQSGGGRDLNRPDGSLHQQPSVQTSMGETPGIRQDQMWSKQAQKGNNPTTLGCVPSQAQAGILQRPAPGLNQTAKIVCPLCEIQLSESNKTAHEASIKHCAKYLYKQIVLGCKDFGSQFPTAVFGLTDAYSVAPPAQKPVKLLIYRCGLVMKYECAACSLKCFGQSQWYTHIRSTKHLKHCEKVISQTGLEGFLDIYGVLPLVQPEECDSPIKTPGTQDESLTQMQGQDARSSYSQDKVTTMRYEMAYPVSGASAPESRSKLTVYEYSHAGAPNTSTQGVVRRPTSRILDPSGIKRHMDAPCDPVGAPNPSAMRRPVSGALDSGVMGCPVGGALDSSVMRCPVGGALDSSVMGCPVGGTLDPKTVGYPVSLGVDMAKVPAPADSNPKLTVFEYGHTSRLVAPQPSGSMGVLDEQSIKKIADTISDIKNASKQQDNSPHPDRTVKGIFPIADYYSTKANRSSVPNHGSDASRHKYPQDRKDNGQRPESQDRDRSRDQRKNEERGLSERTRASADFGVAEQRSRYGRLPETGADSRRQPRDVDRHRQEHRGGARSQEQRSQEQRRPRGDEASRHRDVHRSTSRASGSSDGSRKAQSDSRTKSAPLQIQAAKSASSQGSRSNDTKPSGQTQIRTVATKKAEQPKQVPEKSAASKQSVTKQSQVDKDRGKMSLEKPVIKQERPQEVKRGEQTGSKPSVVKTEVKQEAKQPVNKPLIAKTEVKKDAKAQSLGNKVPPQPAAKKETNKKPDVKKPATDDVKKAGNGVKKEPTIHTKTDPKGAAVKDKTSKADGEDKKAPLKPGSKKPDQVVIDFTSVEGRERSLSKRGDRIETVCLRAGVESDSLAKSEGDLIVQTMAGVGRGMSKNHAVLVMTEDHSLRDKELILTLSVSDMILTLKMLGMILNTTGTILMRNMAGMILAMNMLGMILTVNVQGMIITLNVTGMILSTGMIVMMNVPDMILNVTDMTGR</sequence>
<feature type="compositionally biased region" description="Basic and acidic residues" evidence="1">
    <location>
        <begin position="427"/>
        <end position="436"/>
    </location>
</feature>
<feature type="compositionally biased region" description="Basic and acidic residues" evidence="1">
    <location>
        <begin position="1202"/>
        <end position="1212"/>
    </location>
</feature>
<feature type="compositionally biased region" description="Polar residues" evidence="1">
    <location>
        <begin position="182"/>
        <end position="199"/>
    </location>
</feature>
<feature type="compositionally biased region" description="Polar residues" evidence="1">
    <location>
        <begin position="630"/>
        <end position="641"/>
    </location>
</feature>
<feature type="compositionally biased region" description="Polar residues" evidence="1">
    <location>
        <begin position="829"/>
        <end position="850"/>
    </location>
</feature>
<feature type="compositionally biased region" description="Basic and acidic residues" evidence="1">
    <location>
        <begin position="590"/>
        <end position="603"/>
    </location>
</feature>
<feature type="compositionally biased region" description="Basic and acidic residues" evidence="1">
    <location>
        <begin position="1"/>
        <end position="18"/>
    </location>
</feature>
<dbReference type="Proteomes" id="UP001209878">
    <property type="component" value="Unassembled WGS sequence"/>
</dbReference>
<feature type="compositionally biased region" description="Polar residues" evidence="1">
    <location>
        <begin position="1263"/>
        <end position="1272"/>
    </location>
</feature>
<feature type="compositionally biased region" description="Polar residues" evidence="1">
    <location>
        <begin position="1213"/>
        <end position="1245"/>
    </location>
</feature>
<protein>
    <submittedName>
        <fullName evidence="3">Uncharacterized protein</fullName>
    </submittedName>
</protein>
<feature type="compositionally biased region" description="Polar residues" evidence="1">
    <location>
        <begin position="361"/>
        <end position="388"/>
    </location>
</feature>
<reference evidence="3" key="1">
    <citation type="journal article" date="2023" name="Mol. Biol. Evol.">
        <title>Third-Generation Sequencing Reveals the Adaptive Role of the Epigenome in Three Deep-Sea Polychaetes.</title>
        <authorList>
            <person name="Perez M."/>
            <person name="Aroh O."/>
            <person name="Sun Y."/>
            <person name="Lan Y."/>
            <person name="Juniper S.K."/>
            <person name="Young C.R."/>
            <person name="Angers B."/>
            <person name="Qian P.Y."/>
        </authorList>
    </citation>
    <scope>NUCLEOTIDE SEQUENCE</scope>
    <source>
        <strain evidence="3">R07B-5</strain>
    </source>
</reference>
<feature type="region of interest" description="Disordered" evidence="1">
    <location>
        <begin position="826"/>
        <end position="850"/>
    </location>
</feature>
<feature type="compositionally biased region" description="Low complexity" evidence="1">
    <location>
        <begin position="288"/>
        <end position="298"/>
    </location>
</feature>
<feature type="compositionally biased region" description="Polar residues" evidence="1">
    <location>
        <begin position="64"/>
        <end position="74"/>
    </location>
</feature>
<keyword evidence="2" id="KW-1133">Transmembrane helix</keyword>